<gene>
    <name evidence="1" type="ORF">BECKFW1821C_GA0114237_100427</name>
</gene>
<evidence type="ECO:0000313" key="1">
    <source>
        <dbReference type="EMBL" id="VFJ63514.1"/>
    </source>
</evidence>
<organism evidence="1">
    <name type="scientific">Candidatus Kentrum sp. FW</name>
    <dbReference type="NCBI Taxonomy" id="2126338"/>
    <lineage>
        <taxon>Bacteria</taxon>
        <taxon>Pseudomonadati</taxon>
        <taxon>Pseudomonadota</taxon>
        <taxon>Gammaproteobacteria</taxon>
        <taxon>Candidatus Kentrum</taxon>
    </lineage>
</organism>
<accession>A0A450TA13</accession>
<name>A0A450TA13_9GAMM</name>
<protein>
    <submittedName>
        <fullName evidence="1">Uncharacterized protein</fullName>
    </submittedName>
</protein>
<dbReference type="AlphaFoldDB" id="A0A450TA13"/>
<reference evidence="1" key="1">
    <citation type="submission" date="2019-02" db="EMBL/GenBank/DDBJ databases">
        <authorList>
            <person name="Gruber-Vodicka R. H."/>
            <person name="Seah K. B. B."/>
        </authorList>
    </citation>
    <scope>NUCLEOTIDE SEQUENCE</scope>
    <source>
        <strain evidence="1">BECK_BZ131</strain>
    </source>
</reference>
<proteinExistence type="predicted"/>
<sequence length="59" mass="6602">MSAAAKGREMMEKATRAIRLAELLLAAGDARESSTDRSLCIKCFECCKAAWDFRFRNIS</sequence>
<dbReference type="EMBL" id="CAADFE010000004">
    <property type="protein sequence ID" value="VFJ63514.1"/>
    <property type="molecule type" value="Genomic_DNA"/>
</dbReference>